<dbReference type="GO" id="GO:0003676">
    <property type="term" value="F:nucleic acid binding"/>
    <property type="evidence" value="ECO:0007669"/>
    <property type="project" value="InterPro"/>
</dbReference>
<dbReference type="GO" id="GO:0008270">
    <property type="term" value="F:zinc ion binding"/>
    <property type="evidence" value="ECO:0007669"/>
    <property type="project" value="UniProtKB-KW"/>
</dbReference>
<accession>L8FQI2</accession>
<keyword evidence="1" id="KW-0862">Zinc</keyword>
<dbReference type="PROSITE" id="PS50158">
    <property type="entry name" value="ZF_CCHC"/>
    <property type="match status" value="1"/>
</dbReference>
<feature type="domain" description="CCHC-type" evidence="2">
    <location>
        <begin position="92"/>
        <end position="107"/>
    </location>
</feature>
<keyword evidence="1" id="KW-0863">Zinc-finger</keyword>
<gene>
    <name evidence="3" type="ORF">GMDG_08780</name>
</gene>
<dbReference type="HOGENOM" id="CLU_013929_15_2_1"/>
<dbReference type="InterPro" id="IPR036875">
    <property type="entry name" value="Znf_CCHC_sf"/>
</dbReference>
<reference evidence="4" key="1">
    <citation type="submission" date="2010-09" db="EMBL/GenBank/DDBJ databases">
        <title>The genome sequence of Geomyces destructans 20631-21.</title>
        <authorList>
            <consortium name="The Broad Institute Genome Sequencing Platform"/>
            <person name="Cuomo C.A."/>
            <person name="Blehert D.S."/>
            <person name="Lorch J.M."/>
            <person name="Young S.K."/>
            <person name="Zeng Q."/>
            <person name="Gargeya S."/>
            <person name="Fitzgerald M."/>
            <person name="Haas B."/>
            <person name="Abouelleil A."/>
            <person name="Alvarado L."/>
            <person name="Arachchi H.M."/>
            <person name="Berlin A."/>
            <person name="Brown A."/>
            <person name="Chapman S.B."/>
            <person name="Chen Z."/>
            <person name="Dunbar C."/>
            <person name="Freedman E."/>
            <person name="Gearin G."/>
            <person name="Gellesch M."/>
            <person name="Goldberg J."/>
            <person name="Griggs A."/>
            <person name="Gujja S."/>
            <person name="Heiman D."/>
            <person name="Howarth C."/>
            <person name="Larson L."/>
            <person name="Lui A."/>
            <person name="MacDonald P.J.P."/>
            <person name="Montmayeur A."/>
            <person name="Murphy C."/>
            <person name="Neiman D."/>
            <person name="Pearson M."/>
            <person name="Priest M."/>
            <person name="Roberts A."/>
            <person name="Saif S."/>
            <person name="Shea T."/>
            <person name="Shenoy N."/>
            <person name="Sisk P."/>
            <person name="Stolte C."/>
            <person name="Sykes S."/>
            <person name="Wortman J."/>
            <person name="Nusbaum C."/>
            <person name="Birren B."/>
        </authorList>
    </citation>
    <scope>NUCLEOTIDE SEQUENCE [LARGE SCALE GENOMIC DNA]</scope>
    <source>
        <strain evidence="4">ATCC MYA-4855 / 20631-21</strain>
    </source>
</reference>
<keyword evidence="4" id="KW-1185">Reference proteome</keyword>
<protein>
    <recommendedName>
        <fullName evidence="2">CCHC-type domain-containing protein</fullName>
    </recommendedName>
</protein>
<dbReference type="VEuPathDB" id="FungiDB:GMDG_08780"/>
<evidence type="ECO:0000313" key="4">
    <source>
        <dbReference type="Proteomes" id="UP000011064"/>
    </source>
</evidence>
<dbReference type="Proteomes" id="UP000011064">
    <property type="component" value="Unassembled WGS sequence"/>
</dbReference>
<feature type="non-terminal residue" evidence="3">
    <location>
        <position position="1"/>
    </location>
</feature>
<name>L8FQI2_PSED2</name>
<evidence type="ECO:0000259" key="2">
    <source>
        <dbReference type="PROSITE" id="PS50158"/>
    </source>
</evidence>
<dbReference type="SUPFAM" id="SSF57756">
    <property type="entry name" value="Retrovirus zinc finger-like domains"/>
    <property type="match status" value="1"/>
</dbReference>
<dbReference type="InterPro" id="IPR001878">
    <property type="entry name" value="Znf_CCHC"/>
</dbReference>
<sequence>LFGTVIALAKGTERLAHENTLLSAEVRTLRAANEALSKRRRAKKARVREGGALIVEDAQAIIAQKDVDEQVRRDVRAVGGSRKEGQPSRRCCGICGKAGHNARTCQEAIDMSSSSDSA</sequence>
<dbReference type="EMBL" id="GL574199">
    <property type="protein sequence ID" value="ELR01971.1"/>
    <property type="molecule type" value="Genomic_DNA"/>
</dbReference>
<organism evidence="3 4">
    <name type="scientific">Pseudogymnoascus destructans (strain ATCC MYA-4855 / 20631-21)</name>
    <name type="common">Bat white-nose syndrome fungus</name>
    <name type="synonym">Geomyces destructans</name>
    <dbReference type="NCBI Taxonomy" id="658429"/>
    <lineage>
        <taxon>Eukaryota</taxon>
        <taxon>Fungi</taxon>
        <taxon>Dikarya</taxon>
        <taxon>Ascomycota</taxon>
        <taxon>Pezizomycotina</taxon>
        <taxon>Leotiomycetes</taxon>
        <taxon>Thelebolales</taxon>
        <taxon>Thelebolaceae</taxon>
        <taxon>Pseudogymnoascus</taxon>
    </lineage>
</organism>
<evidence type="ECO:0000313" key="3">
    <source>
        <dbReference type="EMBL" id="ELR01971.1"/>
    </source>
</evidence>
<evidence type="ECO:0000256" key="1">
    <source>
        <dbReference type="PROSITE-ProRule" id="PRU00047"/>
    </source>
</evidence>
<dbReference type="InParanoid" id="L8FQI2"/>
<keyword evidence="1" id="KW-0479">Metal-binding</keyword>
<dbReference type="STRING" id="658429.L8FQI2"/>
<proteinExistence type="predicted"/>
<dbReference type="AlphaFoldDB" id="L8FQI2"/>